<feature type="compositionally biased region" description="Polar residues" evidence="12">
    <location>
        <begin position="175"/>
        <end position="186"/>
    </location>
</feature>
<accession>A0AA43XJ29</accession>
<evidence type="ECO:0000256" key="5">
    <source>
        <dbReference type="ARBA" id="ARBA00021901"/>
    </source>
</evidence>
<evidence type="ECO:0000256" key="11">
    <source>
        <dbReference type="ARBA" id="ARBA00048305"/>
    </source>
</evidence>
<dbReference type="PANTHER" id="PTHR42716">
    <property type="entry name" value="L-ASPARTATE OXIDASE"/>
    <property type="match status" value="1"/>
</dbReference>
<evidence type="ECO:0000313" key="16">
    <source>
        <dbReference type="EMBL" id="NBG87159.1"/>
    </source>
</evidence>
<dbReference type="Gene3D" id="1.20.58.100">
    <property type="entry name" value="Fumarate reductase/succinate dehydrogenase flavoprotein-like, C-terminal domain"/>
    <property type="match status" value="1"/>
</dbReference>
<evidence type="ECO:0000256" key="4">
    <source>
        <dbReference type="ARBA" id="ARBA00012173"/>
    </source>
</evidence>
<name>A0AA43XJ29_9CLOT</name>
<dbReference type="FunFam" id="3.90.700.10:FF:000002">
    <property type="entry name" value="L-aspartate oxidase"/>
    <property type="match status" value="1"/>
</dbReference>
<protein>
    <recommendedName>
        <fullName evidence="5">L-aspartate oxidase</fullName>
        <ecNumber evidence="4">1.4.3.16</ecNumber>
    </recommendedName>
    <alternativeName>
        <fullName evidence="10">Quinolinate synthase B</fullName>
    </alternativeName>
</protein>
<evidence type="ECO:0000256" key="10">
    <source>
        <dbReference type="ARBA" id="ARBA00030386"/>
    </source>
</evidence>
<dbReference type="Gene3D" id="3.90.700.10">
    <property type="entry name" value="Succinate dehydrogenase/fumarate reductase flavoprotein, catalytic domain"/>
    <property type="match status" value="1"/>
</dbReference>
<dbReference type="Pfam" id="PF00890">
    <property type="entry name" value="FAD_binding_2"/>
    <property type="match status" value="1"/>
</dbReference>
<dbReference type="Proteomes" id="UP000449710">
    <property type="component" value="Unassembled WGS sequence"/>
</dbReference>
<feature type="region of interest" description="Disordered" evidence="12">
    <location>
        <begin position="175"/>
        <end position="205"/>
    </location>
</feature>
<comment type="similarity">
    <text evidence="3">Belongs to the FAD-dependent oxidoreductase 2 family. NadB subfamily.</text>
</comment>
<comment type="cofactor">
    <cofactor evidence="1">
        <name>FAD</name>
        <dbReference type="ChEBI" id="CHEBI:57692"/>
    </cofactor>
</comment>
<dbReference type="RefSeq" id="WP_160718454.1">
    <property type="nucleotide sequence ID" value="NZ_SUMG01000001.1"/>
</dbReference>
<keyword evidence="17" id="KW-1185">Reference proteome</keyword>
<evidence type="ECO:0000256" key="6">
    <source>
        <dbReference type="ARBA" id="ARBA00022630"/>
    </source>
</evidence>
<dbReference type="PRINTS" id="PR00368">
    <property type="entry name" value="FADPNR"/>
</dbReference>
<keyword evidence="9" id="KW-0560">Oxidoreductase</keyword>
<evidence type="ECO:0000256" key="1">
    <source>
        <dbReference type="ARBA" id="ARBA00001974"/>
    </source>
</evidence>
<evidence type="ECO:0000256" key="2">
    <source>
        <dbReference type="ARBA" id="ARBA00004950"/>
    </source>
</evidence>
<dbReference type="Gene3D" id="3.50.50.60">
    <property type="entry name" value="FAD/NAD(P)-binding domain"/>
    <property type="match status" value="1"/>
</dbReference>
<dbReference type="Pfam" id="PF02910">
    <property type="entry name" value="Succ_DH_flav_C"/>
    <property type="match status" value="1"/>
</dbReference>
<dbReference type="InterPro" id="IPR015939">
    <property type="entry name" value="Fum_Rdtase/Succ_DH_flav-like_C"/>
</dbReference>
<dbReference type="GO" id="GO:0008734">
    <property type="term" value="F:L-aspartate oxidase activity"/>
    <property type="evidence" value="ECO:0007669"/>
    <property type="project" value="UniProtKB-EC"/>
</dbReference>
<evidence type="ECO:0000256" key="8">
    <source>
        <dbReference type="ARBA" id="ARBA00022827"/>
    </source>
</evidence>
<evidence type="ECO:0000259" key="14">
    <source>
        <dbReference type="Pfam" id="PF00890"/>
    </source>
</evidence>
<dbReference type="InterPro" id="IPR027477">
    <property type="entry name" value="Succ_DH/fumarate_Rdtase_cat_sf"/>
</dbReference>
<evidence type="ECO:0000256" key="9">
    <source>
        <dbReference type="ARBA" id="ARBA00023002"/>
    </source>
</evidence>
<sequence>MNQGMEKSSATPESFGITPEYFDVIIIGTGIAGMFTALSIERKLKVLMITKETLDRSTSNMAQGGIVSPIFGETLYQDTLKAGGYVNDPKRVEILVKEGSKQIEKLIEWGVPFDRDSEGNLLATREGGHSGRNILHCKDETGKKIMTGLERKLRNKKGVTLLEETYAYQLTDFSDWQNSSNNQGDENQGAGESKEDPGNREKGGMVSVILPTGDVGKFYSPNIVIATGGIGGLYQHTSNPEGNTGDGIALGKSLGIEIKNMEFNQFHPTYFQAKEGTGFLVTEALRGEGATLRNGEGVAFMKERHPMGDLAPRDVVARGIFEELQKVPKTMVTVDISHREENFIKQRFPKIYRKALKRGYDITKEPLPVTPASHYIMGGIAVDDYAETSIPGIFAVGECACSDIHGANRLASNSLLDAIVFAGRAANKITEAFPETIQEESVQRITLNCNSFLENKSYREFSWSHEELRAFRKALKKDTQKVLGIIKKDRLLSEFLLDQELALRLFDDKDPPKKWTGKEKRDFHEVKNHLTVARVMTKAALEREENIGAHYKVQDEKNP</sequence>
<feature type="domain" description="Fumarate reductase/succinate dehydrogenase flavoprotein-like C-terminal" evidence="15">
    <location>
        <begin position="514"/>
        <end position="552"/>
    </location>
</feature>
<dbReference type="GO" id="GO:0033765">
    <property type="term" value="F:steroid dehydrogenase activity, acting on the CH-CH group of donors"/>
    <property type="evidence" value="ECO:0007669"/>
    <property type="project" value="UniProtKB-ARBA"/>
</dbReference>
<proteinExistence type="inferred from homology"/>
<evidence type="ECO:0000313" key="17">
    <source>
        <dbReference type="Proteomes" id="UP000449710"/>
    </source>
</evidence>
<keyword evidence="7" id="KW-0662">Pyridine nucleotide biosynthesis</keyword>
<keyword evidence="8" id="KW-0274">FAD</keyword>
<dbReference type="EMBL" id="SUMG01000001">
    <property type="protein sequence ID" value="NBG87159.1"/>
    <property type="molecule type" value="Genomic_DNA"/>
</dbReference>
<comment type="pathway">
    <text evidence="2">Cofactor biosynthesis; NAD(+) biosynthesis; iminoaspartate from L-aspartate (oxidase route): step 1/1.</text>
</comment>
<feature type="transmembrane region" description="Helical" evidence="13">
    <location>
        <begin position="21"/>
        <end position="40"/>
    </location>
</feature>
<comment type="catalytic activity">
    <reaction evidence="11">
        <text>L-aspartate + O2 = iminosuccinate + H2O2</text>
        <dbReference type="Rhea" id="RHEA:25876"/>
        <dbReference type="ChEBI" id="CHEBI:15379"/>
        <dbReference type="ChEBI" id="CHEBI:16240"/>
        <dbReference type="ChEBI" id="CHEBI:29991"/>
        <dbReference type="ChEBI" id="CHEBI:77875"/>
        <dbReference type="EC" id="1.4.3.16"/>
    </reaction>
    <physiologicalReaction direction="left-to-right" evidence="11">
        <dbReference type="Rhea" id="RHEA:25877"/>
    </physiologicalReaction>
</comment>
<organism evidence="16 17">
    <name type="scientific">Isachenkonia alkalipeptolytica</name>
    <dbReference type="NCBI Taxonomy" id="2565777"/>
    <lineage>
        <taxon>Bacteria</taxon>
        <taxon>Bacillati</taxon>
        <taxon>Bacillota</taxon>
        <taxon>Clostridia</taxon>
        <taxon>Eubacteriales</taxon>
        <taxon>Clostridiaceae</taxon>
        <taxon>Isachenkonia</taxon>
    </lineage>
</organism>
<dbReference type="PANTHER" id="PTHR42716:SF2">
    <property type="entry name" value="L-ASPARTATE OXIDASE, CHLOROPLASTIC"/>
    <property type="match status" value="1"/>
</dbReference>
<gene>
    <name evidence="16" type="ORF">ISALK_01460</name>
</gene>
<dbReference type="SUPFAM" id="SSF51905">
    <property type="entry name" value="FAD/NAD(P)-binding domain"/>
    <property type="match status" value="1"/>
</dbReference>
<feature type="domain" description="FAD-dependent oxidoreductase 2 FAD-binding" evidence="14">
    <location>
        <begin position="23"/>
        <end position="415"/>
    </location>
</feature>
<dbReference type="EC" id="1.4.3.16" evidence="4"/>
<dbReference type="GO" id="GO:0034628">
    <property type="term" value="P:'de novo' NAD+ biosynthetic process from L-aspartate"/>
    <property type="evidence" value="ECO:0007669"/>
    <property type="project" value="TreeGrafter"/>
</dbReference>
<evidence type="ECO:0000256" key="3">
    <source>
        <dbReference type="ARBA" id="ARBA00008562"/>
    </source>
</evidence>
<dbReference type="AlphaFoldDB" id="A0AA43XJ29"/>
<comment type="caution">
    <text evidence="16">The sequence shown here is derived from an EMBL/GenBank/DDBJ whole genome shotgun (WGS) entry which is preliminary data.</text>
</comment>
<keyword evidence="13" id="KW-0472">Membrane</keyword>
<evidence type="ECO:0000256" key="12">
    <source>
        <dbReference type="SAM" id="MobiDB-lite"/>
    </source>
</evidence>
<keyword evidence="6" id="KW-0285">Flavoprotein</keyword>
<evidence type="ECO:0000256" key="13">
    <source>
        <dbReference type="SAM" id="Phobius"/>
    </source>
</evidence>
<evidence type="ECO:0000256" key="7">
    <source>
        <dbReference type="ARBA" id="ARBA00022642"/>
    </source>
</evidence>
<reference evidence="16 17" key="1">
    <citation type="submission" date="2019-04" db="EMBL/GenBank/DDBJ databases">
        <title>Isachenkonia alkalipeptolytica gen. nov. sp. nov. a new anaerobic, alkiliphilic organothrophic bacterium capable to reduce synthesized ferrihydrite isolated from a soda lake.</title>
        <authorList>
            <person name="Toshchakov S.V."/>
            <person name="Zavarzina D.G."/>
            <person name="Zhilina T.N."/>
            <person name="Kostrikina N.A."/>
            <person name="Kublanov I.V."/>
        </authorList>
    </citation>
    <scope>NUCLEOTIDE SEQUENCE [LARGE SCALE GENOMIC DNA]</scope>
    <source>
        <strain evidence="16 17">Z-1701</strain>
    </source>
</reference>
<dbReference type="InterPro" id="IPR036188">
    <property type="entry name" value="FAD/NAD-bd_sf"/>
</dbReference>
<keyword evidence="13" id="KW-0812">Transmembrane</keyword>
<dbReference type="SUPFAM" id="SSF46977">
    <property type="entry name" value="Succinate dehydrogenase/fumarate reductase flavoprotein C-terminal domain"/>
    <property type="match status" value="1"/>
</dbReference>
<feature type="compositionally biased region" description="Basic and acidic residues" evidence="12">
    <location>
        <begin position="192"/>
        <end position="203"/>
    </location>
</feature>
<dbReference type="InterPro" id="IPR003953">
    <property type="entry name" value="FAD-dep_OxRdtase_2_FAD-bd"/>
</dbReference>
<dbReference type="SUPFAM" id="SSF56425">
    <property type="entry name" value="Succinate dehydrogenase/fumarate reductase flavoprotein, catalytic domain"/>
    <property type="match status" value="1"/>
</dbReference>
<dbReference type="InterPro" id="IPR037099">
    <property type="entry name" value="Fum_R/Succ_DH_flav-like_C_sf"/>
</dbReference>
<keyword evidence="13" id="KW-1133">Transmembrane helix</keyword>
<dbReference type="InterPro" id="IPR005288">
    <property type="entry name" value="NadB"/>
</dbReference>
<evidence type="ECO:0000259" key="15">
    <source>
        <dbReference type="Pfam" id="PF02910"/>
    </source>
</evidence>